<feature type="transmembrane region" description="Helical" evidence="12">
    <location>
        <begin position="416"/>
        <end position="441"/>
    </location>
</feature>
<evidence type="ECO:0000256" key="11">
    <source>
        <dbReference type="ARBA" id="ARBA00023180"/>
    </source>
</evidence>
<keyword evidence="6 13" id="KW-0732">Signal</keyword>
<dbReference type="GO" id="GO:0016020">
    <property type="term" value="C:membrane"/>
    <property type="evidence" value="ECO:0007669"/>
    <property type="project" value="UniProtKB-SubCell"/>
</dbReference>
<evidence type="ECO:0000256" key="9">
    <source>
        <dbReference type="ARBA" id="ARBA00022989"/>
    </source>
</evidence>
<evidence type="ECO:0000256" key="8">
    <source>
        <dbReference type="ARBA" id="ARBA00022833"/>
    </source>
</evidence>
<evidence type="ECO:0000256" key="3">
    <source>
        <dbReference type="ARBA" id="ARBA00010594"/>
    </source>
</evidence>
<feature type="signal peptide" evidence="13">
    <location>
        <begin position="1"/>
        <end position="22"/>
    </location>
</feature>
<sequence>MASRLHVIFFTVSLLLLPNILSLQQNEAKVLIVSFDGFRWDYISRVPTPSFQDVIENGVYVKQLTNIFLSKTYPNHYTLVTGLFSETHGLVANEMYDPVLNKTFSMNKMDIYDSAFWEEATPIWLTNQNEGHKSGAAMWPGTDVKIHGAKPFLYMPYNESVSFEYRVGKLIEWFTSKQPINFGLLYWEQPDEAGHILGPNNPLMNEVITDVDRKLGYLVTELKKANLWDTINVIITSDHGMTECALNKTIELDKYVDRDLYTMVDHSPVIAIAPKEGKLEEVYKALANVHPNMTVYRKEDFPERFHYKHNNRIQPILAVADLGWTILQNKSDIFLAGNHGYDHTEPDMRSIFLAHGPAFKTNLKKDSMNSTDVYPLLCHLLDIQALPSNGSLNNVKDMLASADPVQPAKYEKPESYSYFIGVFLGSVIVVVFLVMLFTHLMRSQIPTVQRRDIEIAQPLLQS</sequence>
<dbReference type="InterPro" id="IPR017850">
    <property type="entry name" value="Alkaline_phosphatase_core_sf"/>
</dbReference>
<dbReference type="GO" id="GO:0016787">
    <property type="term" value="F:hydrolase activity"/>
    <property type="evidence" value="ECO:0007669"/>
    <property type="project" value="UniProtKB-KW"/>
</dbReference>
<keyword evidence="11" id="KW-0325">Glycoprotein</keyword>
<dbReference type="SUPFAM" id="SSF53649">
    <property type="entry name" value="Alkaline phosphatase-like"/>
    <property type="match status" value="1"/>
</dbReference>
<dbReference type="EMBL" id="JANPWB010000009">
    <property type="protein sequence ID" value="KAJ1149165.1"/>
    <property type="molecule type" value="Genomic_DNA"/>
</dbReference>
<dbReference type="Pfam" id="PF01663">
    <property type="entry name" value="Phosphodiest"/>
    <property type="match status" value="1"/>
</dbReference>
<accession>A0AAV7REI8</accession>
<evidence type="ECO:0000256" key="7">
    <source>
        <dbReference type="ARBA" id="ARBA00022801"/>
    </source>
</evidence>
<keyword evidence="8" id="KW-0862">Zinc</keyword>
<dbReference type="FunFam" id="3.30.1360.180:FF:000004">
    <property type="entry name" value="Ectonucleotide pyrophosphatase/phosphodiesterase family member 4"/>
    <property type="match status" value="1"/>
</dbReference>
<evidence type="ECO:0000256" key="4">
    <source>
        <dbReference type="ARBA" id="ARBA00022692"/>
    </source>
</evidence>
<comment type="similarity">
    <text evidence="3">Belongs to the nucleotide pyrophosphatase/phosphodiesterase family.</text>
</comment>
<dbReference type="AlphaFoldDB" id="A0AAV7REI8"/>
<evidence type="ECO:0000256" key="2">
    <source>
        <dbReference type="ARBA" id="ARBA00004167"/>
    </source>
</evidence>
<dbReference type="GO" id="GO:0046872">
    <property type="term" value="F:metal ion binding"/>
    <property type="evidence" value="ECO:0007669"/>
    <property type="project" value="UniProtKB-KW"/>
</dbReference>
<dbReference type="Gene3D" id="3.40.720.10">
    <property type="entry name" value="Alkaline Phosphatase, subunit A"/>
    <property type="match status" value="1"/>
</dbReference>
<proteinExistence type="inferred from homology"/>
<keyword evidence="15" id="KW-1185">Reference proteome</keyword>
<keyword evidence="9 12" id="KW-1133">Transmembrane helix</keyword>
<organism evidence="14 15">
    <name type="scientific">Pleurodeles waltl</name>
    <name type="common">Iberian ribbed newt</name>
    <dbReference type="NCBI Taxonomy" id="8319"/>
    <lineage>
        <taxon>Eukaryota</taxon>
        <taxon>Metazoa</taxon>
        <taxon>Chordata</taxon>
        <taxon>Craniata</taxon>
        <taxon>Vertebrata</taxon>
        <taxon>Euteleostomi</taxon>
        <taxon>Amphibia</taxon>
        <taxon>Batrachia</taxon>
        <taxon>Caudata</taxon>
        <taxon>Salamandroidea</taxon>
        <taxon>Salamandridae</taxon>
        <taxon>Pleurodelinae</taxon>
        <taxon>Pleurodeles</taxon>
    </lineage>
</organism>
<dbReference type="Gene3D" id="3.30.1360.180">
    <property type="match status" value="1"/>
</dbReference>
<evidence type="ECO:0000256" key="12">
    <source>
        <dbReference type="SAM" id="Phobius"/>
    </source>
</evidence>
<evidence type="ECO:0000256" key="13">
    <source>
        <dbReference type="SAM" id="SignalP"/>
    </source>
</evidence>
<evidence type="ECO:0008006" key="16">
    <source>
        <dbReference type="Google" id="ProtNLM"/>
    </source>
</evidence>
<dbReference type="PANTHER" id="PTHR10151:SF125">
    <property type="entry name" value="ECTONUCLEOTIDE PYROPHOSPHATASE_PHOSPHODIESTERASE FAMILY MEMBER 5"/>
    <property type="match status" value="1"/>
</dbReference>
<protein>
    <recommendedName>
        <fullName evidence="16">AP3A hydrolase</fullName>
    </recommendedName>
</protein>
<keyword evidence="4 12" id="KW-0812">Transmembrane</keyword>
<name>A0AAV7REI8_PLEWA</name>
<comment type="cofactor">
    <cofactor evidence="1">
        <name>Zn(2+)</name>
        <dbReference type="ChEBI" id="CHEBI:29105"/>
    </cofactor>
</comment>
<keyword evidence="5" id="KW-0479">Metal-binding</keyword>
<evidence type="ECO:0000256" key="5">
    <source>
        <dbReference type="ARBA" id="ARBA00022723"/>
    </source>
</evidence>
<evidence type="ECO:0000256" key="1">
    <source>
        <dbReference type="ARBA" id="ARBA00001947"/>
    </source>
</evidence>
<comment type="subcellular location">
    <subcellularLocation>
        <location evidence="2">Membrane</location>
        <topology evidence="2">Single-pass membrane protein</topology>
    </subcellularLocation>
</comment>
<dbReference type="PANTHER" id="PTHR10151">
    <property type="entry name" value="ECTONUCLEOTIDE PYROPHOSPHATASE/PHOSPHODIESTERASE"/>
    <property type="match status" value="1"/>
</dbReference>
<feature type="chain" id="PRO_5043709255" description="AP3A hydrolase" evidence="13">
    <location>
        <begin position="23"/>
        <end position="462"/>
    </location>
</feature>
<gene>
    <name evidence="14" type="ORF">NDU88_001982</name>
</gene>
<evidence type="ECO:0000256" key="10">
    <source>
        <dbReference type="ARBA" id="ARBA00023136"/>
    </source>
</evidence>
<evidence type="ECO:0000313" key="15">
    <source>
        <dbReference type="Proteomes" id="UP001066276"/>
    </source>
</evidence>
<keyword evidence="10 12" id="KW-0472">Membrane</keyword>
<dbReference type="InterPro" id="IPR002591">
    <property type="entry name" value="Phosphodiest/P_Trfase"/>
</dbReference>
<reference evidence="14" key="1">
    <citation type="journal article" date="2022" name="bioRxiv">
        <title>Sequencing and chromosome-scale assembly of the giantPleurodeles waltlgenome.</title>
        <authorList>
            <person name="Brown T."/>
            <person name="Elewa A."/>
            <person name="Iarovenko S."/>
            <person name="Subramanian E."/>
            <person name="Araus A.J."/>
            <person name="Petzold A."/>
            <person name="Susuki M."/>
            <person name="Suzuki K.-i.T."/>
            <person name="Hayashi T."/>
            <person name="Toyoda A."/>
            <person name="Oliveira C."/>
            <person name="Osipova E."/>
            <person name="Leigh N.D."/>
            <person name="Simon A."/>
            <person name="Yun M.H."/>
        </authorList>
    </citation>
    <scope>NUCLEOTIDE SEQUENCE</scope>
    <source>
        <strain evidence="14">20211129_DDA</strain>
        <tissue evidence="14">Liver</tissue>
    </source>
</reference>
<keyword evidence="7" id="KW-0378">Hydrolase</keyword>
<evidence type="ECO:0000313" key="14">
    <source>
        <dbReference type="EMBL" id="KAJ1149165.1"/>
    </source>
</evidence>
<evidence type="ECO:0000256" key="6">
    <source>
        <dbReference type="ARBA" id="ARBA00022729"/>
    </source>
</evidence>
<dbReference type="CDD" id="cd16018">
    <property type="entry name" value="Enpp"/>
    <property type="match status" value="1"/>
</dbReference>
<comment type="caution">
    <text evidence="14">The sequence shown here is derived from an EMBL/GenBank/DDBJ whole genome shotgun (WGS) entry which is preliminary data.</text>
</comment>
<dbReference type="Proteomes" id="UP001066276">
    <property type="component" value="Chromosome 5"/>
</dbReference>